<keyword evidence="3" id="KW-1185">Reference proteome</keyword>
<dbReference type="RefSeq" id="WP_379187626.1">
    <property type="nucleotide sequence ID" value="NZ_JBHSOW010000030.1"/>
</dbReference>
<proteinExistence type="predicted"/>
<accession>A0ABW0VVV5</accession>
<dbReference type="GO" id="GO:0008168">
    <property type="term" value="F:methyltransferase activity"/>
    <property type="evidence" value="ECO:0007669"/>
    <property type="project" value="UniProtKB-KW"/>
</dbReference>
<sequence length="411" mass="47137">MNQRMIHVPAYMKEFSCLGSACEDTCCSGWKIDIDRKTFEFYEANPEVEITMASFIRRNESSQDPEKYGEIVLNEQMSCPALNEEKLCSIHKNMGEKYLSNLCMTYPRTTSIINGSYELSATVACPEVARVALLNPEGMTFTNVEESMDARHIISSQINMDMLDKLRPETKYFPELRTLSIAMIQNRKYTLADRLLMLGLFYEELENHLSARGEIEAIPGLIAAFEKNVRNGLYEQRITAMPFELHTQMELLRRLLDLHLFMGISNKRYLLCVMEGLQGIHYTGASLKEESVGLYQEGHQVYKAFLNGNDYILENYIVNYLYRNFLPIISKQGVFMGLVVLIVNVALIRFHLVGMAAYHKSELKNEHVIKLIQSFSRAVEHSPLHARNVIKHLKENNGYDLATMSVLLKVD</sequence>
<evidence type="ECO:0000256" key="1">
    <source>
        <dbReference type="SAM" id="Phobius"/>
    </source>
</evidence>
<dbReference type="GO" id="GO:0032259">
    <property type="term" value="P:methylation"/>
    <property type="evidence" value="ECO:0007669"/>
    <property type="project" value="UniProtKB-KW"/>
</dbReference>
<keyword evidence="1" id="KW-0812">Transmembrane</keyword>
<organism evidence="2 3">
    <name type="scientific">Paenibacillus solisilvae</name>
    <dbReference type="NCBI Taxonomy" id="2486751"/>
    <lineage>
        <taxon>Bacteria</taxon>
        <taxon>Bacillati</taxon>
        <taxon>Bacillota</taxon>
        <taxon>Bacilli</taxon>
        <taxon>Bacillales</taxon>
        <taxon>Paenibacillaceae</taxon>
        <taxon>Paenibacillus</taxon>
    </lineage>
</organism>
<keyword evidence="2" id="KW-0282">Flagellum</keyword>
<reference evidence="3" key="1">
    <citation type="journal article" date="2019" name="Int. J. Syst. Evol. Microbiol.">
        <title>The Global Catalogue of Microorganisms (GCM) 10K type strain sequencing project: providing services to taxonomists for standard genome sequencing and annotation.</title>
        <authorList>
            <consortium name="The Broad Institute Genomics Platform"/>
            <consortium name="The Broad Institute Genome Sequencing Center for Infectious Disease"/>
            <person name="Wu L."/>
            <person name="Ma J."/>
        </authorList>
    </citation>
    <scope>NUCLEOTIDE SEQUENCE [LARGE SCALE GENOMIC DNA]</scope>
    <source>
        <strain evidence="3">CGMCC 1.3240</strain>
    </source>
</reference>
<keyword evidence="1" id="KW-0472">Membrane</keyword>
<feature type="transmembrane region" description="Helical" evidence="1">
    <location>
        <begin position="333"/>
        <end position="352"/>
    </location>
</feature>
<evidence type="ECO:0000313" key="2">
    <source>
        <dbReference type="EMBL" id="MFC5649127.1"/>
    </source>
</evidence>
<keyword evidence="2" id="KW-0966">Cell projection</keyword>
<keyword evidence="2" id="KW-0808">Transferase</keyword>
<gene>
    <name evidence="2" type="primary">fliB</name>
    <name evidence="2" type="ORF">ACFPYJ_08275</name>
</gene>
<keyword evidence="2" id="KW-0969">Cilium</keyword>
<name>A0ABW0VVV5_9BACL</name>
<dbReference type="EMBL" id="JBHSOW010000030">
    <property type="protein sequence ID" value="MFC5649127.1"/>
    <property type="molecule type" value="Genomic_DNA"/>
</dbReference>
<protein>
    <submittedName>
        <fullName evidence="2">Flagellin lysine-N-methylase</fullName>
        <ecNumber evidence="2">2.1.1.-</ecNumber>
    </submittedName>
</protein>
<keyword evidence="1" id="KW-1133">Transmembrane helix</keyword>
<dbReference type="EC" id="2.1.1.-" evidence="2"/>
<dbReference type="Proteomes" id="UP001596047">
    <property type="component" value="Unassembled WGS sequence"/>
</dbReference>
<comment type="caution">
    <text evidence="2">The sequence shown here is derived from an EMBL/GenBank/DDBJ whole genome shotgun (WGS) entry which is preliminary data.</text>
</comment>
<dbReference type="NCBIfam" id="NF038110">
    <property type="entry name" value="Lys_methyl_FliB"/>
    <property type="match status" value="1"/>
</dbReference>
<evidence type="ECO:0000313" key="3">
    <source>
        <dbReference type="Proteomes" id="UP001596047"/>
    </source>
</evidence>
<keyword evidence="2" id="KW-0489">Methyltransferase</keyword>